<dbReference type="PRINTS" id="PR00035">
    <property type="entry name" value="HTHGNTR"/>
</dbReference>
<dbReference type="PANTHER" id="PTHR43537:SF5">
    <property type="entry name" value="UXU OPERON TRANSCRIPTIONAL REGULATOR"/>
    <property type="match status" value="1"/>
</dbReference>
<dbReference type="InterPro" id="IPR008920">
    <property type="entry name" value="TF_FadR/GntR_C"/>
</dbReference>
<accession>A0A1Y0EAL5</accession>
<dbReference type="CDD" id="cd07377">
    <property type="entry name" value="WHTH_GntR"/>
    <property type="match status" value="1"/>
</dbReference>
<dbReference type="SMART" id="SM00345">
    <property type="entry name" value="HTH_GNTR"/>
    <property type="match status" value="1"/>
</dbReference>
<keyword evidence="3" id="KW-0804">Transcription</keyword>
<evidence type="ECO:0000256" key="2">
    <source>
        <dbReference type="ARBA" id="ARBA00023125"/>
    </source>
</evidence>
<dbReference type="Gene3D" id="1.10.10.10">
    <property type="entry name" value="Winged helix-like DNA-binding domain superfamily/Winged helix DNA-binding domain"/>
    <property type="match status" value="1"/>
</dbReference>
<dbReference type="Proteomes" id="UP000195273">
    <property type="component" value="Chromosome"/>
</dbReference>
<evidence type="ECO:0000256" key="3">
    <source>
        <dbReference type="ARBA" id="ARBA00023163"/>
    </source>
</evidence>
<protein>
    <submittedName>
        <fullName evidence="5">HTH-type transcriptional regulator LutR</fullName>
    </submittedName>
</protein>
<dbReference type="InterPro" id="IPR036390">
    <property type="entry name" value="WH_DNA-bd_sf"/>
</dbReference>
<proteinExistence type="predicted"/>
<dbReference type="GO" id="GO:0003677">
    <property type="term" value="F:DNA binding"/>
    <property type="evidence" value="ECO:0007669"/>
    <property type="project" value="UniProtKB-KW"/>
</dbReference>
<dbReference type="SMART" id="SM00895">
    <property type="entry name" value="FCD"/>
    <property type="match status" value="1"/>
</dbReference>
<dbReference type="AlphaFoldDB" id="A0A1Y0EAL5"/>
<dbReference type="InterPro" id="IPR036388">
    <property type="entry name" value="WH-like_DNA-bd_sf"/>
</dbReference>
<evidence type="ECO:0000313" key="6">
    <source>
        <dbReference type="Proteomes" id="UP000195273"/>
    </source>
</evidence>
<keyword evidence="1" id="KW-0805">Transcription regulation</keyword>
<gene>
    <name evidence="5" type="primary">lutR</name>
    <name evidence="5" type="ORF">LOKVESSMR4R_01074</name>
</gene>
<feature type="domain" description="HTH gntR-type" evidence="4">
    <location>
        <begin position="17"/>
        <end position="85"/>
    </location>
</feature>
<name>A0A1Y0EAL5_9RHOB</name>
<dbReference type="PANTHER" id="PTHR43537">
    <property type="entry name" value="TRANSCRIPTIONAL REGULATOR, GNTR FAMILY"/>
    <property type="match status" value="1"/>
</dbReference>
<dbReference type="PROSITE" id="PS50949">
    <property type="entry name" value="HTH_GNTR"/>
    <property type="match status" value="1"/>
</dbReference>
<dbReference type="RefSeq" id="WP_237331911.1">
    <property type="nucleotide sequence ID" value="NZ_CP021431.1"/>
</dbReference>
<dbReference type="NCBIfam" id="NF003011">
    <property type="entry name" value="PRK03837.1"/>
    <property type="match status" value="1"/>
</dbReference>
<evidence type="ECO:0000313" key="5">
    <source>
        <dbReference type="EMBL" id="ARU00402.1"/>
    </source>
</evidence>
<dbReference type="InterPro" id="IPR011711">
    <property type="entry name" value="GntR_C"/>
</dbReference>
<keyword evidence="2" id="KW-0238">DNA-binding</keyword>
<dbReference type="EMBL" id="CP021431">
    <property type="protein sequence ID" value="ARU00402.1"/>
    <property type="molecule type" value="Genomic_DNA"/>
</dbReference>
<dbReference type="KEGG" id="lvs:LOKVESSMR4R_01074"/>
<dbReference type="Gene3D" id="1.20.120.530">
    <property type="entry name" value="GntR ligand-binding domain-like"/>
    <property type="match status" value="1"/>
</dbReference>
<dbReference type="GO" id="GO:0003700">
    <property type="term" value="F:DNA-binding transcription factor activity"/>
    <property type="evidence" value="ECO:0007669"/>
    <property type="project" value="InterPro"/>
</dbReference>
<dbReference type="InterPro" id="IPR000524">
    <property type="entry name" value="Tscrpt_reg_HTH_GntR"/>
</dbReference>
<dbReference type="SUPFAM" id="SSF46785">
    <property type="entry name" value="Winged helix' DNA-binding domain"/>
    <property type="match status" value="1"/>
</dbReference>
<dbReference type="Pfam" id="PF00392">
    <property type="entry name" value="GntR"/>
    <property type="match status" value="1"/>
</dbReference>
<dbReference type="Pfam" id="PF07729">
    <property type="entry name" value="FCD"/>
    <property type="match status" value="1"/>
</dbReference>
<keyword evidence="6" id="KW-1185">Reference proteome</keyword>
<evidence type="ECO:0000256" key="1">
    <source>
        <dbReference type="ARBA" id="ARBA00023015"/>
    </source>
</evidence>
<sequence>MPDKMHNISIDAPIIRQKLSDQVFDRLWAMVQSGELSPGDTVPSERALMERFGVGRPAVREALQSMANKGLISISHGERSKVNKLTAGIAFDQVDDIAKLLLSSEPSNLENLKQLRNILELGSIKIAAQNCTPGDITALRALVETQRSNLGQDKAFIEADIAFHVAIAGMTGNPLIQAVTQAMLSWLSVYYKPVLHWSGREDTTLREHAGIIDRMEKHDIAGAVSLLGDHLNRSGPLYEPNQGTMP</sequence>
<evidence type="ECO:0000259" key="4">
    <source>
        <dbReference type="PROSITE" id="PS50949"/>
    </source>
</evidence>
<reference evidence="5 6" key="1">
    <citation type="submission" date="2017-05" db="EMBL/GenBank/DDBJ databases">
        <title>Genome Sequence of Loktanella vestfoldensis Strain SMR4r Isolated from a Culture of the Diatom Skeletonema marinoi.</title>
        <authorList>
            <person name="Topel M."/>
            <person name="Pinder M.I.M."/>
            <person name="Johansson O.N."/>
            <person name="Kourtchenko O."/>
            <person name="Godhe A."/>
            <person name="Clarke A.K."/>
        </authorList>
    </citation>
    <scope>NUCLEOTIDE SEQUENCE [LARGE SCALE GENOMIC DNA]</scope>
    <source>
        <strain evidence="5 6">SMR4r</strain>
    </source>
</reference>
<dbReference type="SUPFAM" id="SSF48008">
    <property type="entry name" value="GntR ligand-binding domain-like"/>
    <property type="match status" value="1"/>
</dbReference>
<organism evidence="5 6">
    <name type="scientific">Yoonia vestfoldensis</name>
    <dbReference type="NCBI Taxonomy" id="245188"/>
    <lineage>
        <taxon>Bacteria</taxon>
        <taxon>Pseudomonadati</taxon>
        <taxon>Pseudomonadota</taxon>
        <taxon>Alphaproteobacteria</taxon>
        <taxon>Rhodobacterales</taxon>
        <taxon>Paracoccaceae</taxon>
        <taxon>Yoonia</taxon>
    </lineage>
</organism>